<evidence type="ECO:0000256" key="1">
    <source>
        <dbReference type="SAM" id="Phobius"/>
    </source>
</evidence>
<gene>
    <name evidence="2" type="ORF">GCM10009749_34610</name>
</gene>
<evidence type="ECO:0008006" key="4">
    <source>
        <dbReference type="Google" id="ProtNLM"/>
    </source>
</evidence>
<keyword evidence="1" id="KW-1133">Transmembrane helix</keyword>
<dbReference type="Proteomes" id="UP001500002">
    <property type="component" value="Unassembled WGS sequence"/>
</dbReference>
<feature type="transmembrane region" description="Helical" evidence="1">
    <location>
        <begin position="126"/>
        <end position="147"/>
    </location>
</feature>
<feature type="transmembrane region" description="Helical" evidence="1">
    <location>
        <begin position="93"/>
        <end position="114"/>
    </location>
</feature>
<evidence type="ECO:0000313" key="3">
    <source>
        <dbReference type="Proteomes" id="UP001500002"/>
    </source>
</evidence>
<keyword evidence="1" id="KW-0812">Transmembrane</keyword>
<comment type="caution">
    <text evidence="2">The sequence shown here is derived from an EMBL/GenBank/DDBJ whole genome shotgun (WGS) entry which is preliminary data.</text>
</comment>
<evidence type="ECO:0000313" key="2">
    <source>
        <dbReference type="EMBL" id="GAA1820891.1"/>
    </source>
</evidence>
<accession>A0ABN2MDX8</accession>
<protein>
    <recommendedName>
        <fullName evidence="4">DUF1761 domain-containing protein</fullName>
    </recommendedName>
</protein>
<proteinExistence type="predicted"/>
<keyword evidence="1" id="KW-0472">Membrane</keyword>
<feature type="transmembrane region" description="Helical" evidence="1">
    <location>
        <begin position="52"/>
        <end position="72"/>
    </location>
</feature>
<name>A0ABN2MDX8_9MICO</name>
<reference evidence="2 3" key="1">
    <citation type="journal article" date="2019" name="Int. J. Syst. Evol. Microbiol.">
        <title>The Global Catalogue of Microorganisms (GCM) 10K type strain sequencing project: providing services to taxonomists for standard genome sequencing and annotation.</title>
        <authorList>
            <consortium name="The Broad Institute Genomics Platform"/>
            <consortium name="The Broad Institute Genome Sequencing Center for Infectious Disease"/>
            <person name="Wu L."/>
            <person name="Ma J."/>
        </authorList>
    </citation>
    <scope>NUCLEOTIDE SEQUENCE [LARGE SCALE GENOMIC DNA]</scope>
    <source>
        <strain evidence="2 3">JCM 14322</strain>
    </source>
</reference>
<dbReference type="Pfam" id="PF08570">
    <property type="entry name" value="DUF1761"/>
    <property type="match status" value="1"/>
</dbReference>
<sequence length="187" mass="20097">MGSLSICDHENTLAAGGIAESWRTRPPRSPPIDSVQARRAAEGAVMVIEVNYWAVVVATLSTMVVGSIWYTPKVFGNYWMRVAKVDNTGDRNAVAPILMTLVVSFISAWVLALATQVAWEALGGNYLVMAITTGLMLWAGFTAARFITHDAFEGRPAGLTILNIAHELVTVLVMALIIGVWPPAGTV</sequence>
<organism evidence="2 3">
    <name type="scientific">Agromyces neolithicus</name>
    <dbReference type="NCBI Taxonomy" id="269420"/>
    <lineage>
        <taxon>Bacteria</taxon>
        <taxon>Bacillati</taxon>
        <taxon>Actinomycetota</taxon>
        <taxon>Actinomycetes</taxon>
        <taxon>Micrococcales</taxon>
        <taxon>Microbacteriaceae</taxon>
        <taxon>Agromyces</taxon>
    </lineage>
</organism>
<keyword evidence="3" id="KW-1185">Reference proteome</keyword>
<feature type="transmembrane region" description="Helical" evidence="1">
    <location>
        <begin position="159"/>
        <end position="181"/>
    </location>
</feature>
<dbReference type="EMBL" id="BAAANJ010000021">
    <property type="protein sequence ID" value="GAA1820891.1"/>
    <property type="molecule type" value="Genomic_DNA"/>
</dbReference>
<dbReference type="InterPro" id="IPR013879">
    <property type="entry name" value="DUF1761"/>
</dbReference>